<gene>
    <name evidence="2" type="ORF">ZHD862_LOCUS9504</name>
</gene>
<dbReference type="AlphaFoldDB" id="A0A814CLN0"/>
<sequence length="101" mass="11726">MRENKMMNDKNKEIGFNSEDENEKNCTMQFNKVWSDMSDYYINLINSASDNIEQPTKKRNDSSVDLSANNEQCLTTASNTRVETSWLIHIDKNTVEIAQKQ</sequence>
<evidence type="ECO:0000256" key="1">
    <source>
        <dbReference type="SAM" id="MobiDB-lite"/>
    </source>
</evidence>
<organism evidence="2 3">
    <name type="scientific">Rotaria sordida</name>
    <dbReference type="NCBI Taxonomy" id="392033"/>
    <lineage>
        <taxon>Eukaryota</taxon>
        <taxon>Metazoa</taxon>
        <taxon>Spiralia</taxon>
        <taxon>Gnathifera</taxon>
        <taxon>Rotifera</taxon>
        <taxon>Eurotatoria</taxon>
        <taxon>Bdelloidea</taxon>
        <taxon>Philodinida</taxon>
        <taxon>Philodinidae</taxon>
        <taxon>Rotaria</taxon>
    </lineage>
</organism>
<evidence type="ECO:0000313" key="3">
    <source>
        <dbReference type="Proteomes" id="UP000663864"/>
    </source>
</evidence>
<dbReference type="EMBL" id="CAJNOT010000325">
    <property type="protein sequence ID" value="CAF0941708.1"/>
    <property type="molecule type" value="Genomic_DNA"/>
</dbReference>
<accession>A0A814CLN0</accession>
<name>A0A814CLN0_9BILA</name>
<comment type="caution">
    <text evidence="2">The sequence shown here is derived from an EMBL/GenBank/DDBJ whole genome shotgun (WGS) entry which is preliminary data.</text>
</comment>
<protein>
    <submittedName>
        <fullName evidence="2">Uncharacterized protein</fullName>
    </submittedName>
</protein>
<feature type="compositionally biased region" description="Basic and acidic residues" evidence="1">
    <location>
        <begin position="1"/>
        <end position="13"/>
    </location>
</feature>
<evidence type="ECO:0000313" key="2">
    <source>
        <dbReference type="EMBL" id="CAF0941708.1"/>
    </source>
</evidence>
<reference evidence="2" key="1">
    <citation type="submission" date="2021-02" db="EMBL/GenBank/DDBJ databases">
        <authorList>
            <person name="Nowell W R."/>
        </authorList>
    </citation>
    <scope>NUCLEOTIDE SEQUENCE</scope>
</reference>
<proteinExistence type="predicted"/>
<dbReference type="Proteomes" id="UP000663864">
    <property type="component" value="Unassembled WGS sequence"/>
</dbReference>
<feature type="region of interest" description="Disordered" evidence="1">
    <location>
        <begin position="1"/>
        <end position="20"/>
    </location>
</feature>